<dbReference type="RefSeq" id="WP_127081606.1">
    <property type="nucleotide sequence ID" value="NZ_RSCL01000007.1"/>
</dbReference>
<evidence type="ECO:0000313" key="2">
    <source>
        <dbReference type="Proteomes" id="UP000271624"/>
    </source>
</evidence>
<gene>
    <name evidence="1" type="ORF">DSM106972_030930</name>
</gene>
<dbReference type="EMBL" id="RSCL01000007">
    <property type="protein sequence ID" value="RUT05887.1"/>
    <property type="molecule type" value="Genomic_DNA"/>
</dbReference>
<keyword evidence="2" id="KW-1185">Reference proteome</keyword>
<proteinExistence type="predicted"/>
<dbReference type="Proteomes" id="UP000271624">
    <property type="component" value="Unassembled WGS sequence"/>
</dbReference>
<accession>A0A433VIH7</accession>
<reference evidence="1" key="1">
    <citation type="submission" date="2018-12" db="EMBL/GenBank/DDBJ databases">
        <authorList>
            <person name="Will S."/>
            <person name="Neumann-Schaal M."/>
            <person name="Henke P."/>
        </authorList>
    </citation>
    <scope>NUCLEOTIDE SEQUENCE</scope>
    <source>
        <strain evidence="1">PCC 7102</strain>
    </source>
</reference>
<evidence type="ECO:0000313" key="1">
    <source>
        <dbReference type="EMBL" id="RUT05887.1"/>
    </source>
</evidence>
<protein>
    <submittedName>
        <fullName evidence="1">Uncharacterized protein</fullName>
    </submittedName>
</protein>
<name>A0A433VIH7_9CYAN</name>
<comment type="caution">
    <text evidence="1">The sequence shown here is derived from an EMBL/GenBank/DDBJ whole genome shotgun (WGS) entry which is preliminary data.</text>
</comment>
<dbReference type="AlphaFoldDB" id="A0A433VIH7"/>
<reference evidence="1" key="2">
    <citation type="journal article" date="2019" name="Genome Biol. Evol.">
        <title>Day and night: Metabolic profiles and evolutionary relationships of six axenic non-marine cyanobacteria.</title>
        <authorList>
            <person name="Will S.E."/>
            <person name="Henke P."/>
            <person name="Boedeker C."/>
            <person name="Huang S."/>
            <person name="Brinkmann H."/>
            <person name="Rohde M."/>
            <person name="Jarek M."/>
            <person name="Friedl T."/>
            <person name="Seufert S."/>
            <person name="Schumacher M."/>
            <person name="Overmann J."/>
            <person name="Neumann-Schaal M."/>
            <person name="Petersen J."/>
        </authorList>
    </citation>
    <scope>NUCLEOTIDE SEQUENCE [LARGE SCALE GENOMIC DNA]</scope>
    <source>
        <strain evidence="1">PCC 7102</strain>
    </source>
</reference>
<organism evidence="1 2">
    <name type="scientific">Dulcicalothrix desertica PCC 7102</name>
    <dbReference type="NCBI Taxonomy" id="232991"/>
    <lineage>
        <taxon>Bacteria</taxon>
        <taxon>Bacillati</taxon>
        <taxon>Cyanobacteriota</taxon>
        <taxon>Cyanophyceae</taxon>
        <taxon>Nostocales</taxon>
        <taxon>Calotrichaceae</taxon>
        <taxon>Dulcicalothrix</taxon>
    </lineage>
</organism>
<sequence length="107" mass="11948">MCIAGLSVAAGKVCLFESGYNRCQDLCLGTDERNHIFCGSISCYKSLIKSKRHKYFQVCQPDFTNYGNAIALSASRVVSSIKWNGRPQYPLTNDFTLKLDQAITQMP</sequence>